<comment type="caution">
    <text evidence="2">The sequence shown here is derived from an EMBL/GenBank/DDBJ whole genome shotgun (WGS) entry which is preliminary data.</text>
</comment>
<feature type="transmembrane region" description="Helical" evidence="1">
    <location>
        <begin position="79"/>
        <end position="100"/>
    </location>
</feature>
<evidence type="ECO:0000313" key="2">
    <source>
        <dbReference type="EMBL" id="CAD2143170.1"/>
    </source>
</evidence>
<dbReference type="Proteomes" id="UP000580250">
    <property type="component" value="Unassembled WGS sequence"/>
</dbReference>
<keyword evidence="1" id="KW-0472">Membrane</keyword>
<sequence>MFNTYVRSILEFGSPIWNPHFQKDINKIEKIQNNFLKMIYYRQHPSSTISRDFNNTISYSELLNKYQNKVRISRQCYHTLKSIVAFCTFIFIVLRFSFYLY</sequence>
<organism evidence="2 3">
    <name type="scientific">Meloidogyne enterolobii</name>
    <name type="common">Root-knot nematode worm</name>
    <name type="synonym">Meloidogyne mayaguensis</name>
    <dbReference type="NCBI Taxonomy" id="390850"/>
    <lineage>
        <taxon>Eukaryota</taxon>
        <taxon>Metazoa</taxon>
        <taxon>Ecdysozoa</taxon>
        <taxon>Nematoda</taxon>
        <taxon>Chromadorea</taxon>
        <taxon>Rhabditida</taxon>
        <taxon>Tylenchina</taxon>
        <taxon>Tylenchomorpha</taxon>
        <taxon>Tylenchoidea</taxon>
        <taxon>Meloidogynidae</taxon>
        <taxon>Meloidogyninae</taxon>
        <taxon>Meloidogyne</taxon>
    </lineage>
</organism>
<accession>A0A6V7U5L3</accession>
<proteinExistence type="predicted"/>
<evidence type="ECO:0000313" key="3">
    <source>
        <dbReference type="Proteomes" id="UP000580250"/>
    </source>
</evidence>
<evidence type="ECO:0000256" key="1">
    <source>
        <dbReference type="SAM" id="Phobius"/>
    </source>
</evidence>
<protein>
    <submittedName>
        <fullName evidence="2">Uncharacterized protein</fullName>
    </submittedName>
</protein>
<reference evidence="2 3" key="1">
    <citation type="submission" date="2020-08" db="EMBL/GenBank/DDBJ databases">
        <authorList>
            <person name="Koutsovoulos G."/>
            <person name="Danchin GJ E."/>
        </authorList>
    </citation>
    <scope>NUCLEOTIDE SEQUENCE [LARGE SCALE GENOMIC DNA]</scope>
</reference>
<dbReference type="AlphaFoldDB" id="A0A6V7U5L3"/>
<dbReference type="OrthoDB" id="6777438at2759"/>
<dbReference type="EMBL" id="CAJEWN010000031">
    <property type="protein sequence ID" value="CAD2143170.1"/>
    <property type="molecule type" value="Genomic_DNA"/>
</dbReference>
<keyword evidence="1" id="KW-1133">Transmembrane helix</keyword>
<gene>
    <name evidence="2" type="ORF">MENT_LOCUS7476</name>
</gene>
<name>A0A6V7U5L3_MELEN</name>
<keyword evidence="1" id="KW-0812">Transmembrane</keyword>